<reference evidence="1 2" key="1">
    <citation type="journal article" date="2022" name="Plant J.">
        <title>Chromosome-level genome of Camellia lanceoleosa provides a valuable resource for understanding genome evolution and self-incompatibility.</title>
        <authorList>
            <person name="Gong W."/>
            <person name="Xiao S."/>
            <person name="Wang L."/>
            <person name="Liao Z."/>
            <person name="Chang Y."/>
            <person name="Mo W."/>
            <person name="Hu G."/>
            <person name="Li W."/>
            <person name="Zhao G."/>
            <person name="Zhu H."/>
            <person name="Hu X."/>
            <person name="Ji K."/>
            <person name="Xiang X."/>
            <person name="Song Q."/>
            <person name="Yuan D."/>
            <person name="Jin S."/>
            <person name="Zhang L."/>
        </authorList>
    </citation>
    <scope>NUCLEOTIDE SEQUENCE [LARGE SCALE GENOMIC DNA]</scope>
    <source>
        <strain evidence="1">SQ_2022a</strain>
    </source>
</reference>
<evidence type="ECO:0000313" key="2">
    <source>
        <dbReference type="Proteomes" id="UP001060215"/>
    </source>
</evidence>
<name>A0ACC0GFQ6_9ERIC</name>
<dbReference type="EMBL" id="CM045765">
    <property type="protein sequence ID" value="KAI8000001.1"/>
    <property type="molecule type" value="Genomic_DNA"/>
</dbReference>
<accession>A0ACC0GFQ6</accession>
<keyword evidence="2" id="KW-1185">Reference proteome</keyword>
<evidence type="ECO:0000313" key="1">
    <source>
        <dbReference type="EMBL" id="KAI8000001.1"/>
    </source>
</evidence>
<comment type="caution">
    <text evidence="1">The sequence shown here is derived from an EMBL/GenBank/DDBJ whole genome shotgun (WGS) entry which is preliminary data.</text>
</comment>
<protein>
    <submittedName>
        <fullName evidence="1">Uncharacterized protein</fullName>
    </submittedName>
</protein>
<proteinExistence type="predicted"/>
<sequence>MMETVRDRPTASRRHNVILSQKVAKRPRRTRKTKDQGGGVNEHDMNDIGAAPTKTVEVENDGGNQFNVSDRGDDLGDEPIDMGDEPTDIGDDPGDELTDMGDYEDQPADTTEKVNEDLTGPFPGGPYNPSILKSFHCHVAAKIWHNDRIDSALSISHSMLKIGYNEVAPTRDMLRNAMKKITQVLEGQQSTEEHTPSENLVYTRRRKHGATS</sequence>
<organism evidence="1 2">
    <name type="scientific">Camellia lanceoleosa</name>
    <dbReference type="NCBI Taxonomy" id="1840588"/>
    <lineage>
        <taxon>Eukaryota</taxon>
        <taxon>Viridiplantae</taxon>
        <taxon>Streptophyta</taxon>
        <taxon>Embryophyta</taxon>
        <taxon>Tracheophyta</taxon>
        <taxon>Spermatophyta</taxon>
        <taxon>Magnoliopsida</taxon>
        <taxon>eudicotyledons</taxon>
        <taxon>Gunneridae</taxon>
        <taxon>Pentapetalae</taxon>
        <taxon>asterids</taxon>
        <taxon>Ericales</taxon>
        <taxon>Theaceae</taxon>
        <taxon>Camellia</taxon>
    </lineage>
</organism>
<gene>
    <name evidence="1" type="ORF">LOK49_LG09G00647</name>
</gene>
<dbReference type="Proteomes" id="UP001060215">
    <property type="component" value="Chromosome 8"/>
</dbReference>